<feature type="signal peptide" evidence="11">
    <location>
        <begin position="1"/>
        <end position="20"/>
    </location>
</feature>
<keyword evidence="5 11" id="KW-0812">Transmembrane</keyword>
<evidence type="ECO:0000256" key="3">
    <source>
        <dbReference type="ARBA" id="ARBA00022448"/>
    </source>
</evidence>
<keyword evidence="6 11" id="KW-0732">Signal</keyword>
<dbReference type="SUPFAM" id="SSF63712">
    <property type="entry name" value="Nicotinic receptor ligand binding domain-like"/>
    <property type="match status" value="1"/>
</dbReference>
<dbReference type="Pfam" id="PF02932">
    <property type="entry name" value="Neur_chan_memb"/>
    <property type="match status" value="1"/>
</dbReference>
<dbReference type="SUPFAM" id="SSF90112">
    <property type="entry name" value="Neurotransmitter-gated ion-channel transmembrane pore"/>
    <property type="match status" value="1"/>
</dbReference>
<sequence length="504" mass="57376">MLRLRVAVLLWFSLTLTTESGDGILFDEDGPKLQIQTPNQVSSVLSIMNETYNRHEIPRMKPTSEENGQTNQSTEIPPLLVDVNMYVYSFSSISVVDMDYTIDFLLRQRWQDSRLKFLFPEKGKRKPISYLKGQLWLPDLFFRNAKNGFLHTITKPNYLIWLDSNGTITFSQKLSLKVSCHMTLEKFPMDTQSCKVNIGSYGYAIDYLDFRWWRGEVYMPTDELPSNASARNAIEIRSDLEINEFKLINYDAYYCAMQYSSTGRFSCLEVKFDLQRRFGFYLIYAYLPSMLIVVIAWVSFLLDPSAVPGRVSIGLLCVLALITQSAAILTQLPRVSYVKAIDIWVFICLAFVVSSLLEFAAANTTSRRQTKRQQLMDVTENSLYVVTSLSALTELIQTNGPTKVKPLHKKEDTQATDNVNPPLQAPLAAAIATCDTEASNAPSVYDPVTPMPCKIFGYDRVNKPGDGRCQHVTGVHRLDLTFAIGYPILFILFNIAYWTYFFLL</sequence>
<evidence type="ECO:0000256" key="10">
    <source>
        <dbReference type="ARBA" id="ARBA00023303"/>
    </source>
</evidence>
<keyword evidence="8 11" id="KW-0406">Ion transport</keyword>
<gene>
    <name evidence="14" type="ORF">FBUS_02328</name>
</gene>
<dbReference type="GO" id="GO:0005230">
    <property type="term" value="F:extracellular ligand-gated monoatomic ion channel activity"/>
    <property type="evidence" value="ECO:0007669"/>
    <property type="project" value="InterPro"/>
</dbReference>
<dbReference type="InterPro" id="IPR006028">
    <property type="entry name" value="GABAA/Glycine_rcpt"/>
</dbReference>
<dbReference type="AlphaFoldDB" id="A0A8E0RTJ2"/>
<keyword evidence="7 11" id="KW-1133">Transmembrane helix</keyword>
<dbReference type="Gene3D" id="2.70.170.10">
    <property type="entry name" value="Neurotransmitter-gated ion-channel ligand-binding domain"/>
    <property type="match status" value="1"/>
</dbReference>
<evidence type="ECO:0000256" key="2">
    <source>
        <dbReference type="ARBA" id="ARBA00004236"/>
    </source>
</evidence>
<comment type="subcellular location">
    <subcellularLocation>
        <location evidence="2">Cell membrane</location>
    </subcellularLocation>
    <subcellularLocation>
        <location evidence="1">Membrane</location>
        <topology evidence="1">Multi-pass membrane protein</topology>
    </subcellularLocation>
</comment>
<evidence type="ECO:0000256" key="8">
    <source>
        <dbReference type="ARBA" id="ARBA00023065"/>
    </source>
</evidence>
<evidence type="ECO:0000256" key="9">
    <source>
        <dbReference type="ARBA" id="ARBA00023136"/>
    </source>
</evidence>
<dbReference type="PRINTS" id="PR00252">
    <property type="entry name" value="NRIONCHANNEL"/>
</dbReference>
<dbReference type="InterPro" id="IPR006201">
    <property type="entry name" value="Neur_channel"/>
</dbReference>
<evidence type="ECO:0000256" key="4">
    <source>
        <dbReference type="ARBA" id="ARBA00022475"/>
    </source>
</evidence>
<evidence type="ECO:0000256" key="6">
    <source>
        <dbReference type="ARBA" id="ARBA00022729"/>
    </source>
</evidence>
<feature type="chain" id="PRO_5034922778" evidence="11">
    <location>
        <begin position="21"/>
        <end position="504"/>
    </location>
</feature>
<dbReference type="CDD" id="cd19049">
    <property type="entry name" value="LGIC_TM_anion"/>
    <property type="match status" value="1"/>
</dbReference>
<evidence type="ECO:0000259" key="13">
    <source>
        <dbReference type="Pfam" id="PF02932"/>
    </source>
</evidence>
<dbReference type="Pfam" id="PF02931">
    <property type="entry name" value="Neur_chan_LBD"/>
    <property type="match status" value="1"/>
</dbReference>
<keyword evidence="9 11" id="KW-0472">Membrane</keyword>
<dbReference type="InterPro" id="IPR036719">
    <property type="entry name" value="Neuro-gated_channel_TM_sf"/>
</dbReference>
<keyword evidence="4" id="KW-1003">Cell membrane</keyword>
<dbReference type="PRINTS" id="PR00253">
    <property type="entry name" value="GABAARECEPTR"/>
</dbReference>
<evidence type="ECO:0000256" key="7">
    <source>
        <dbReference type="ARBA" id="ARBA00022989"/>
    </source>
</evidence>
<dbReference type="InterPro" id="IPR036734">
    <property type="entry name" value="Neur_chan_lig-bd_sf"/>
</dbReference>
<dbReference type="GO" id="GO:0004888">
    <property type="term" value="F:transmembrane signaling receptor activity"/>
    <property type="evidence" value="ECO:0007669"/>
    <property type="project" value="InterPro"/>
</dbReference>
<dbReference type="EMBL" id="LUCM01006482">
    <property type="protein sequence ID" value="KAA0191210.1"/>
    <property type="molecule type" value="Genomic_DNA"/>
</dbReference>
<proteinExistence type="inferred from homology"/>
<evidence type="ECO:0000256" key="1">
    <source>
        <dbReference type="ARBA" id="ARBA00004141"/>
    </source>
</evidence>
<feature type="transmembrane region" description="Helical" evidence="11">
    <location>
        <begin position="480"/>
        <end position="503"/>
    </location>
</feature>
<evidence type="ECO:0000256" key="5">
    <source>
        <dbReference type="ARBA" id="ARBA00022692"/>
    </source>
</evidence>
<dbReference type="InterPro" id="IPR006029">
    <property type="entry name" value="Neurotrans-gated_channel_TM"/>
</dbReference>
<dbReference type="InterPro" id="IPR018000">
    <property type="entry name" value="Neurotransmitter_ion_chnl_CS"/>
</dbReference>
<dbReference type="CDD" id="cd18987">
    <property type="entry name" value="LGIC_ECD_anion"/>
    <property type="match status" value="1"/>
</dbReference>
<dbReference type="PANTHER" id="PTHR18945">
    <property type="entry name" value="NEUROTRANSMITTER GATED ION CHANNEL"/>
    <property type="match status" value="1"/>
</dbReference>
<dbReference type="PROSITE" id="PS00236">
    <property type="entry name" value="NEUROTR_ION_CHANNEL"/>
    <property type="match status" value="1"/>
</dbReference>
<dbReference type="OrthoDB" id="407674at2759"/>
<dbReference type="Gene3D" id="1.20.58.390">
    <property type="entry name" value="Neurotransmitter-gated ion-channel transmembrane domain"/>
    <property type="match status" value="1"/>
</dbReference>
<evidence type="ECO:0000259" key="12">
    <source>
        <dbReference type="Pfam" id="PF02931"/>
    </source>
</evidence>
<feature type="transmembrane region" description="Helical" evidence="11">
    <location>
        <begin position="313"/>
        <end position="331"/>
    </location>
</feature>
<feature type="domain" description="Neurotransmitter-gated ion-channel ligand-binding" evidence="12">
    <location>
        <begin position="74"/>
        <end position="277"/>
    </location>
</feature>
<keyword evidence="10 11" id="KW-0407">Ion channel</keyword>
<evidence type="ECO:0000256" key="11">
    <source>
        <dbReference type="RuleBase" id="RU000687"/>
    </source>
</evidence>
<feature type="transmembrane region" description="Helical" evidence="11">
    <location>
        <begin position="343"/>
        <end position="362"/>
    </location>
</feature>
<feature type="transmembrane region" description="Helical" evidence="11">
    <location>
        <begin position="278"/>
        <end position="301"/>
    </location>
</feature>
<comment type="similarity">
    <text evidence="11">Belongs to the ligand-gated ion channel (TC 1.A.9) family.</text>
</comment>
<dbReference type="GO" id="GO:0005886">
    <property type="term" value="C:plasma membrane"/>
    <property type="evidence" value="ECO:0007669"/>
    <property type="project" value="UniProtKB-SubCell"/>
</dbReference>
<dbReference type="InterPro" id="IPR006202">
    <property type="entry name" value="Neur_chan_lig-bd"/>
</dbReference>
<evidence type="ECO:0000313" key="15">
    <source>
        <dbReference type="Proteomes" id="UP000728185"/>
    </source>
</evidence>
<organism evidence="14 15">
    <name type="scientific">Fasciolopsis buskii</name>
    <dbReference type="NCBI Taxonomy" id="27845"/>
    <lineage>
        <taxon>Eukaryota</taxon>
        <taxon>Metazoa</taxon>
        <taxon>Spiralia</taxon>
        <taxon>Lophotrochozoa</taxon>
        <taxon>Platyhelminthes</taxon>
        <taxon>Trematoda</taxon>
        <taxon>Digenea</taxon>
        <taxon>Plagiorchiida</taxon>
        <taxon>Echinostomata</taxon>
        <taxon>Echinostomatoidea</taxon>
        <taxon>Fasciolidae</taxon>
        <taxon>Fasciolopsis</taxon>
    </lineage>
</organism>
<comment type="caution">
    <text evidence="14">The sequence shown here is derived from an EMBL/GenBank/DDBJ whole genome shotgun (WGS) entry which is preliminary data.</text>
</comment>
<evidence type="ECO:0000313" key="14">
    <source>
        <dbReference type="EMBL" id="KAA0191210.1"/>
    </source>
</evidence>
<dbReference type="InterPro" id="IPR038050">
    <property type="entry name" value="Neuro_actylchol_rec"/>
</dbReference>
<protein>
    <submittedName>
        <fullName evidence="14">Glutamate-gated chloride channel subunit 3</fullName>
    </submittedName>
</protein>
<dbReference type="Proteomes" id="UP000728185">
    <property type="component" value="Unassembled WGS sequence"/>
</dbReference>
<name>A0A8E0RTJ2_9TREM</name>
<reference evidence="14" key="1">
    <citation type="submission" date="2019-05" db="EMBL/GenBank/DDBJ databases">
        <title>Annotation for the trematode Fasciolopsis buski.</title>
        <authorList>
            <person name="Choi Y.-J."/>
        </authorList>
    </citation>
    <scope>NUCLEOTIDE SEQUENCE</scope>
    <source>
        <strain evidence="14">HT</strain>
        <tissue evidence="14">Whole worm</tissue>
    </source>
</reference>
<dbReference type="NCBIfam" id="TIGR00860">
    <property type="entry name" value="LIC"/>
    <property type="match status" value="1"/>
</dbReference>
<keyword evidence="15" id="KW-1185">Reference proteome</keyword>
<accession>A0A8E0RTJ2</accession>
<feature type="domain" description="Neurotransmitter-gated ion-channel transmembrane" evidence="13">
    <location>
        <begin position="286"/>
        <end position="498"/>
    </location>
</feature>
<keyword evidence="3 11" id="KW-0813">Transport</keyword>